<reference evidence="4 5" key="1">
    <citation type="journal article" date="2017" name="BMC Biol.">
        <title>Genomic innovations, transcriptional plasticity and gene loss underlying the evolution and divergence of two highly polyphagous and invasive Helicoverpa pest species.</title>
        <authorList>
            <person name="Pearce S.L."/>
            <person name="Clarke D.F."/>
            <person name="East P.D."/>
            <person name="Elfekih S."/>
            <person name="Gordon K.H."/>
            <person name="Jermiin L.S."/>
            <person name="McGaughran A."/>
            <person name="Oakeshott J.G."/>
            <person name="Papanikolaou A."/>
            <person name="Perera O.P."/>
            <person name="Rane R.V."/>
            <person name="Richards S."/>
            <person name="Tay W.T."/>
            <person name="Walsh T.K."/>
            <person name="Anderson A."/>
            <person name="Anderson C.J."/>
            <person name="Asgari S."/>
            <person name="Board P.G."/>
            <person name="Bretschneider A."/>
            <person name="Campbell P.M."/>
            <person name="Chertemps T."/>
            <person name="Christeller J.T."/>
            <person name="Coppin C.W."/>
            <person name="Downes S.J."/>
            <person name="Duan G."/>
            <person name="Farnsworth C.A."/>
            <person name="Good R.T."/>
            <person name="Han L.B."/>
            <person name="Han Y.C."/>
            <person name="Hatje K."/>
            <person name="Horne I."/>
            <person name="Huang Y.P."/>
            <person name="Hughes D.S."/>
            <person name="Jacquin-Joly E."/>
            <person name="James W."/>
            <person name="Jhangiani S."/>
            <person name="Kollmar M."/>
            <person name="Kuwar S.S."/>
            <person name="Li S."/>
            <person name="Liu N.Y."/>
            <person name="Maibeche M.T."/>
            <person name="Miller J.R."/>
            <person name="Montagne N."/>
            <person name="Perry T."/>
            <person name="Qu J."/>
            <person name="Song S.V."/>
            <person name="Sutton G.G."/>
            <person name="Vogel H."/>
            <person name="Walenz B.P."/>
            <person name="Xu W."/>
            <person name="Zhang H.J."/>
            <person name="Zou Z."/>
            <person name="Batterham P."/>
            <person name="Edwards O.R."/>
            <person name="Feyereisen R."/>
            <person name="Gibbs R.A."/>
            <person name="Heckel D.G."/>
            <person name="McGrath A."/>
            <person name="Robin C."/>
            <person name="Scherer S.E."/>
            <person name="Worley K.C."/>
            <person name="Wu Y.D."/>
        </authorList>
    </citation>
    <scope>NUCLEOTIDE SEQUENCE [LARGE SCALE GENOMIC DNA]</scope>
    <source>
        <strain evidence="4">Harm_GR_Male_#8</strain>
        <tissue evidence="4">Whole organism</tissue>
    </source>
</reference>
<dbReference type="PROSITE" id="PS50240">
    <property type="entry name" value="TRYPSIN_DOM"/>
    <property type="match status" value="1"/>
</dbReference>
<dbReference type="GO" id="GO:0004252">
    <property type="term" value="F:serine-type endopeptidase activity"/>
    <property type="evidence" value="ECO:0007669"/>
    <property type="project" value="InterPro"/>
</dbReference>
<dbReference type="OrthoDB" id="7315458at2759"/>
<name>A0A2W1BPX4_HELAM</name>
<evidence type="ECO:0000313" key="5">
    <source>
        <dbReference type="Proteomes" id="UP000249218"/>
    </source>
</evidence>
<gene>
    <name evidence="4" type="primary">HaOG203908</name>
    <name evidence="4" type="ORF">B5X24_HaOG203908</name>
</gene>
<dbReference type="Gene3D" id="2.40.10.10">
    <property type="entry name" value="Trypsin-like serine proteases"/>
    <property type="match status" value="3"/>
</dbReference>
<evidence type="ECO:0000259" key="3">
    <source>
        <dbReference type="PROSITE" id="PS50240"/>
    </source>
</evidence>
<accession>A0A2W1BPX4</accession>
<dbReference type="Proteomes" id="UP000249218">
    <property type="component" value="Unassembled WGS sequence"/>
</dbReference>
<organism evidence="4 5">
    <name type="scientific">Helicoverpa armigera</name>
    <name type="common">Cotton bollworm</name>
    <name type="synonym">Heliothis armigera</name>
    <dbReference type="NCBI Taxonomy" id="29058"/>
    <lineage>
        <taxon>Eukaryota</taxon>
        <taxon>Metazoa</taxon>
        <taxon>Ecdysozoa</taxon>
        <taxon>Arthropoda</taxon>
        <taxon>Hexapoda</taxon>
        <taxon>Insecta</taxon>
        <taxon>Pterygota</taxon>
        <taxon>Neoptera</taxon>
        <taxon>Endopterygota</taxon>
        <taxon>Lepidoptera</taxon>
        <taxon>Glossata</taxon>
        <taxon>Ditrysia</taxon>
        <taxon>Noctuoidea</taxon>
        <taxon>Noctuidae</taxon>
        <taxon>Heliothinae</taxon>
        <taxon>Helicoverpa</taxon>
    </lineage>
</organism>
<dbReference type="InterPro" id="IPR051333">
    <property type="entry name" value="CLIP_Serine_Protease"/>
</dbReference>
<protein>
    <recommendedName>
        <fullName evidence="3">Peptidase S1 domain-containing protein</fullName>
    </recommendedName>
</protein>
<evidence type="ECO:0000256" key="1">
    <source>
        <dbReference type="SAM" id="MobiDB-lite"/>
    </source>
</evidence>
<sequence length="468" mass="52313">MVVSKLCLVFLIVFIYSSDCIKDGKPVSTDKRYVVYLVKAPKSAKVYDFWLCGGAIVSTLFIVTSAACVDDVEFMYAIAGYKNYVIDKDIEKDACIKAKKKKIVYTCVPMKYELNYLKVEKWSFIDIALVKVESPYDFNDQSYTKVCSYIPNAIAINYEPKFQRPDLDALVYGWGHTEKWREVGDHANYNQKELRYAATKIIDKTTCKQHYKVYPNMNAVIDSFMICTLAQGELSDKGELILIGPPQPKADGCGTQQLSGPTNLNEYSPPCDKNGQDDLADGLLDVTRRKDTLNVTVDNKPAEKINKTNYEPKNHQSRKHGICQNDHGGPLVTWVGGNEVLIGVASVFKVSDDYKCMGPYLFTSTQCNGAFLDCILSGGTPNTEKRASRAICDMPPIQRGYDTVERFISWKNHPAGPAENERTSEENTRPKKKNNFANFVKLAVASLAVNSSVAVRPQKPIHDDSDGT</sequence>
<dbReference type="InterPro" id="IPR043504">
    <property type="entry name" value="Peptidase_S1_PA_chymotrypsin"/>
</dbReference>
<dbReference type="AlphaFoldDB" id="A0A2W1BPX4"/>
<feature type="domain" description="Peptidase S1" evidence="3">
    <location>
        <begin position="21"/>
        <end position="416"/>
    </location>
</feature>
<dbReference type="InterPro" id="IPR001254">
    <property type="entry name" value="Trypsin_dom"/>
</dbReference>
<dbReference type="Pfam" id="PF00089">
    <property type="entry name" value="Trypsin"/>
    <property type="match status" value="1"/>
</dbReference>
<feature type="region of interest" description="Disordered" evidence="1">
    <location>
        <begin position="412"/>
        <end position="433"/>
    </location>
</feature>
<feature type="chain" id="PRO_5016146199" description="Peptidase S1 domain-containing protein" evidence="2">
    <location>
        <begin position="21"/>
        <end position="468"/>
    </location>
</feature>
<evidence type="ECO:0000256" key="2">
    <source>
        <dbReference type="SAM" id="SignalP"/>
    </source>
</evidence>
<keyword evidence="2" id="KW-0732">Signal</keyword>
<feature type="compositionally biased region" description="Basic and acidic residues" evidence="1">
    <location>
        <begin position="419"/>
        <end position="429"/>
    </location>
</feature>
<dbReference type="SUPFAM" id="SSF50494">
    <property type="entry name" value="Trypsin-like serine proteases"/>
    <property type="match status" value="2"/>
</dbReference>
<keyword evidence="5" id="KW-1185">Reference proteome</keyword>
<dbReference type="SMART" id="SM00020">
    <property type="entry name" value="Tryp_SPc"/>
    <property type="match status" value="1"/>
</dbReference>
<proteinExistence type="predicted"/>
<dbReference type="GO" id="GO:0006508">
    <property type="term" value="P:proteolysis"/>
    <property type="evidence" value="ECO:0007669"/>
    <property type="project" value="InterPro"/>
</dbReference>
<dbReference type="InterPro" id="IPR009003">
    <property type="entry name" value="Peptidase_S1_PA"/>
</dbReference>
<evidence type="ECO:0000313" key="4">
    <source>
        <dbReference type="EMBL" id="PZC77038.1"/>
    </source>
</evidence>
<dbReference type="PANTHER" id="PTHR24260:SF136">
    <property type="entry name" value="GH08193P-RELATED"/>
    <property type="match status" value="1"/>
</dbReference>
<dbReference type="EMBL" id="KZ149938">
    <property type="protein sequence ID" value="PZC77038.1"/>
    <property type="molecule type" value="Genomic_DNA"/>
</dbReference>
<dbReference type="PANTHER" id="PTHR24260">
    <property type="match status" value="1"/>
</dbReference>
<feature type="signal peptide" evidence="2">
    <location>
        <begin position="1"/>
        <end position="20"/>
    </location>
</feature>